<evidence type="ECO:0000256" key="1">
    <source>
        <dbReference type="ARBA" id="ARBA00004123"/>
    </source>
</evidence>
<keyword evidence="4" id="KW-0539">Nucleus</keyword>
<dbReference type="PANTHER" id="PTHR31661">
    <property type="entry name" value="SIMILAR TO CDNA SEQUENCE BC052040"/>
    <property type="match status" value="1"/>
</dbReference>
<proteinExistence type="predicted"/>
<sequence>MVDVQLGKLWCASSDFKNLKMMKIELYDKIYDCVSKYALFDSRSCRSMLKEKFPEVPDCALGGIMSLYYQRQMKFTLNKKLSKINQLYTRYKNAVEAGERPGILLRMAQEIEVCPSLLARAILEKHFEAKDENGKEVSRSYISGLMKDANLIKNHVLSYEVYLCVLHDEEYGPISNAINHSIGVEYELKLQRLVRDLKIPFHDENHLRASGYDKTPDVKLEIPIAIDGFIVNWIESKASFGDEESHKGILKKQLLSYVNRFGSGMVIYWFGYVDRITQDNGKQIIIRNSFPADVILMNPKCIDPSVDEYNL</sequence>
<protein>
    <recommendedName>
        <fullName evidence="5">CDAN1-interacting nuclease 1</fullName>
    </recommendedName>
</protein>
<organism evidence="6 7">
    <name type="scientific">Ladona fulva</name>
    <name type="common">Scarce chaser dragonfly</name>
    <name type="synonym">Libellula fulva</name>
    <dbReference type="NCBI Taxonomy" id="123851"/>
    <lineage>
        <taxon>Eukaryota</taxon>
        <taxon>Metazoa</taxon>
        <taxon>Ecdysozoa</taxon>
        <taxon>Arthropoda</taxon>
        <taxon>Hexapoda</taxon>
        <taxon>Insecta</taxon>
        <taxon>Pterygota</taxon>
        <taxon>Palaeoptera</taxon>
        <taxon>Odonata</taxon>
        <taxon>Epiprocta</taxon>
        <taxon>Anisoptera</taxon>
        <taxon>Libelluloidea</taxon>
        <taxon>Libellulidae</taxon>
        <taxon>Ladona</taxon>
    </lineage>
</organism>
<dbReference type="OrthoDB" id="1272at2759"/>
<evidence type="ECO:0000256" key="5">
    <source>
        <dbReference type="ARBA" id="ARBA00023480"/>
    </source>
</evidence>
<gene>
    <name evidence="6" type="ORF">J437_LFUL003558</name>
</gene>
<dbReference type="EMBL" id="KZ308155">
    <property type="protein sequence ID" value="KAG8223207.1"/>
    <property type="molecule type" value="Genomic_DNA"/>
</dbReference>
<reference evidence="6" key="1">
    <citation type="submission" date="2013-04" db="EMBL/GenBank/DDBJ databases">
        <authorList>
            <person name="Qu J."/>
            <person name="Murali S.C."/>
            <person name="Bandaranaike D."/>
            <person name="Bellair M."/>
            <person name="Blankenburg K."/>
            <person name="Chao H."/>
            <person name="Dinh H."/>
            <person name="Doddapaneni H."/>
            <person name="Downs B."/>
            <person name="Dugan-Rocha S."/>
            <person name="Elkadiri S."/>
            <person name="Gnanaolivu R.D."/>
            <person name="Hernandez B."/>
            <person name="Javaid M."/>
            <person name="Jayaseelan J.C."/>
            <person name="Lee S."/>
            <person name="Li M."/>
            <person name="Ming W."/>
            <person name="Munidasa M."/>
            <person name="Muniz J."/>
            <person name="Nguyen L."/>
            <person name="Ongeri F."/>
            <person name="Osuji N."/>
            <person name="Pu L.-L."/>
            <person name="Puazo M."/>
            <person name="Qu C."/>
            <person name="Quiroz J."/>
            <person name="Raj R."/>
            <person name="Weissenberger G."/>
            <person name="Xin Y."/>
            <person name="Zou X."/>
            <person name="Han Y."/>
            <person name="Richards S."/>
            <person name="Worley K."/>
            <person name="Muzny D."/>
            <person name="Gibbs R."/>
        </authorList>
    </citation>
    <scope>NUCLEOTIDE SEQUENCE</scope>
    <source>
        <strain evidence="6">Sampled in the wild</strain>
    </source>
</reference>
<evidence type="ECO:0000256" key="2">
    <source>
        <dbReference type="ARBA" id="ARBA00004496"/>
    </source>
</evidence>
<keyword evidence="7" id="KW-1185">Reference proteome</keyword>
<dbReference type="Proteomes" id="UP000792457">
    <property type="component" value="Unassembled WGS sequence"/>
</dbReference>
<accession>A0A8K0NVI0</accession>
<comment type="subcellular location">
    <subcellularLocation>
        <location evidence="2">Cytoplasm</location>
    </subcellularLocation>
    <subcellularLocation>
        <location evidence="1">Nucleus</location>
    </subcellularLocation>
</comment>
<evidence type="ECO:0000313" key="6">
    <source>
        <dbReference type="EMBL" id="KAG8223207.1"/>
    </source>
</evidence>
<dbReference type="PANTHER" id="PTHR31661:SF1">
    <property type="entry name" value="CDAN1-INTERACTING NUCLEASE 1"/>
    <property type="match status" value="1"/>
</dbReference>
<dbReference type="AlphaFoldDB" id="A0A8K0NVI0"/>
<dbReference type="InterPro" id="IPR029404">
    <property type="entry name" value="CDIN1"/>
</dbReference>
<comment type="caution">
    <text evidence="6">The sequence shown here is derived from an EMBL/GenBank/DDBJ whole genome shotgun (WGS) entry which is preliminary data.</text>
</comment>
<evidence type="ECO:0000313" key="7">
    <source>
        <dbReference type="Proteomes" id="UP000792457"/>
    </source>
</evidence>
<name>A0A8K0NVI0_LADFU</name>
<keyword evidence="3" id="KW-0963">Cytoplasm</keyword>
<dbReference type="GO" id="GO:0005634">
    <property type="term" value="C:nucleus"/>
    <property type="evidence" value="ECO:0007669"/>
    <property type="project" value="UniProtKB-SubCell"/>
</dbReference>
<evidence type="ECO:0000256" key="3">
    <source>
        <dbReference type="ARBA" id="ARBA00022490"/>
    </source>
</evidence>
<dbReference type="Pfam" id="PF14811">
    <property type="entry name" value="TPD"/>
    <property type="match status" value="1"/>
</dbReference>
<evidence type="ECO:0000256" key="4">
    <source>
        <dbReference type="ARBA" id="ARBA00023242"/>
    </source>
</evidence>
<reference evidence="6" key="2">
    <citation type="submission" date="2017-10" db="EMBL/GenBank/DDBJ databases">
        <title>Ladona fulva Genome sequencing and assembly.</title>
        <authorList>
            <person name="Murali S."/>
            <person name="Richards S."/>
            <person name="Bandaranaike D."/>
            <person name="Bellair M."/>
            <person name="Blankenburg K."/>
            <person name="Chao H."/>
            <person name="Dinh H."/>
            <person name="Doddapaneni H."/>
            <person name="Dugan-Rocha S."/>
            <person name="Elkadiri S."/>
            <person name="Gnanaolivu R."/>
            <person name="Hernandez B."/>
            <person name="Skinner E."/>
            <person name="Javaid M."/>
            <person name="Lee S."/>
            <person name="Li M."/>
            <person name="Ming W."/>
            <person name="Munidasa M."/>
            <person name="Muniz J."/>
            <person name="Nguyen L."/>
            <person name="Hughes D."/>
            <person name="Osuji N."/>
            <person name="Pu L.-L."/>
            <person name="Puazo M."/>
            <person name="Qu C."/>
            <person name="Quiroz J."/>
            <person name="Raj R."/>
            <person name="Weissenberger G."/>
            <person name="Xin Y."/>
            <person name="Zou X."/>
            <person name="Han Y."/>
            <person name="Worley K."/>
            <person name="Muzny D."/>
            <person name="Gibbs R."/>
        </authorList>
    </citation>
    <scope>NUCLEOTIDE SEQUENCE</scope>
    <source>
        <strain evidence="6">Sampled in the wild</strain>
    </source>
</reference>
<dbReference type="GO" id="GO:0005737">
    <property type="term" value="C:cytoplasm"/>
    <property type="evidence" value="ECO:0007669"/>
    <property type="project" value="UniProtKB-SubCell"/>
</dbReference>